<feature type="region of interest" description="Disordered" evidence="4">
    <location>
        <begin position="1"/>
        <end position="39"/>
    </location>
</feature>
<accession>A0A8H7U7V7</accession>
<keyword evidence="2" id="KW-0677">Repeat</keyword>
<feature type="compositionally biased region" description="Polar residues" evidence="4">
    <location>
        <begin position="640"/>
        <end position="655"/>
    </location>
</feature>
<protein>
    <recommendedName>
        <fullName evidence="7">Catabolite repression protein creC</fullName>
    </recommendedName>
</protein>
<dbReference type="InterPro" id="IPR051362">
    <property type="entry name" value="WD_repeat_creC_regulators"/>
</dbReference>
<dbReference type="PROSITE" id="PS50294">
    <property type="entry name" value="WD_REPEATS_REGION"/>
    <property type="match status" value="1"/>
</dbReference>
<comment type="caution">
    <text evidence="5">The sequence shown here is derived from an EMBL/GenBank/DDBJ whole genome shotgun (WGS) entry which is preliminary data.</text>
</comment>
<dbReference type="AlphaFoldDB" id="A0A8H7U7V7"/>
<dbReference type="GO" id="GO:0005634">
    <property type="term" value="C:nucleus"/>
    <property type="evidence" value="ECO:0007669"/>
    <property type="project" value="TreeGrafter"/>
</dbReference>
<evidence type="ECO:0000313" key="6">
    <source>
        <dbReference type="Proteomes" id="UP000654370"/>
    </source>
</evidence>
<dbReference type="OrthoDB" id="3367at2759"/>
<feature type="compositionally biased region" description="Polar residues" evidence="4">
    <location>
        <begin position="601"/>
        <end position="613"/>
    </location>
</feature>
<dbReference type="InterPro" id="IPR001680">
    <property type="entry name" value="WD40_rpt"/>
</dbReference>
<keyword evidence="1 3" id="KW-0853">WD repeat</keyword>
<dbReference type="PANTHER" id="PTHR14107">
    <property type="entry name" value="WD REPEAT PROTEIN"/>
    <property type="match status" value="1"/>
</dbReference>
<dbReference type="SUPFAM" id="SSF50978">
    <property type="entry name" value="WD40 repeat-like"/>
    <property type="match status" value="1"/>
</dbReference>
<feature type="region of interest" description="Disordered" evidence="4">
    <location>
        <begin position="593"/>
        <end position="613"/>
    </location>
</feature>
<proteinExistence type="predicted"/>
<dbReference type="InterPro" id="IPR036322">
    <property type="entry name" value="WD40_repeat_dom_sf"/>
</dbReference>
<dbReference type="PROSITE" id="PS50082">
    <property type="entry name" value="WD_REPEATS_2"/>
    <property type="match status" value="1"/>
</dbReference>
<feature type="compositionally biased region" description="Polar residues" evidence="4">
    <location>
        <begin position="680"/>
        <end position="690"/>
    </location>
</feature>
<keyword evidence="6" id="KW-1185">Reference proteome</keyword>
<feature type="compositionally biased region" description="Low complexity" evidence="4">
    <location>
        <begin position="1"/>
        <end position="10"/>
    </location>
</feature>
<feature type="region of interest" description="Disordered" evidence="4">
    <location>
        <begin position="639"/>
        <end position="662"/>
    </location>
</feature>
<dbReference type="GO" id="GO:0045013">
    <property type="term" value="P:carbon catabolite repression of transcription"/>
    <property type="evidence" value="ECO:0007669"/>
    <property type="project" value="TreeGrafter"/>
</dbReference>
<reference evidence="5" key="1">
    <citation type="submission" date="2020-12" db="EMBL/GenBank/DDBJ databases">
        <title>Metabolic potential, ecology and presence of endohyphal bacteria is reflected in genomic diversity of Mucoromycotina.</title>
        <authorList>
            <person name="Muszewska A."/>
            <person name="Okrasinska A."/>
            <person name="Steczkiewicz K."/>
            <person name="Drgas O."/>
            <person name="Orlowska M."/>
            <person name="Perlinska-Lenart U."/>
            <person name="Aleksandrzak-Piekarczyk T."/>
            <person name="Szatraj K."/>
            <person name="Zielenkiewicz U."/>
            <person name="Pilsyk S."/>
            <person name="Malc E."/>
            <person name="Mieczkowski P."/>
            <person name="Kruszewska J.S."/>
            <person name="Biernat P."/>
            <person name="Pawlowska J."/>
        </authorList>
    </citation>
    <scope>NUCLEOTIDE SEQUENCE</scope>
    <source>
        <strain evidence="5">WA0000067209</strain>
    </source>
</reference>
<dbReference type="GO" id="GO:0032153">
    <property type="term" value="C:cell division site"/>
    <property type="evidence" value="ECO:0007669"/>
    <property type="project" value="TreeGrafter"/>
</dbReference>
<dbReference type="Pfam" id="PF00400">
    <property type="entry name" value="WD40"/>
    <property type="match status" value="3"/>
</dbReference>
<name>A0A8H7U7V7_MORIS</name>
<gene>
    <name evidence="5" type="ORF">INT43_004791</name>
</gene>
<evidence type="ECO:0008006" key="7">
    <source>
        <dbReference type="Google" id="ProtNLM"/>
    </source>
</evidence>
<feature type="region of interest" description="Disordered" evidence="4">
    <location>
        <begin position="91"/>
        <end position="125"/>
    </location>
</feature>
<dbReference type="GO" id="GO:0051286">
    <property type="term" value="C:cell tip"/>
    <property type="evidence" value="ECO:0007669"/>
    <property type="project" value="TreeGrafter"/>
</dbReference>
<feature type="compositionally biased region" description="Polar residues" evidence="4">
    <location>
        <begin position="100"/>
        <end position="119"/>
    </location>
</feature>
<organism evidence="5 6">
    <name type="scientific">Mortierella isabellina</name>
    <name type="common">Filamentous fungus</name>
    <name type="synonym">Umbelopsis isabellina</name>
    <dbReference type="NCBI Taxonomy" id="91625"/>
    <lineage>
        <taxon>Eukaryota</taxon>
        <taxon>Fungi</taxon>
        <taxon>Fungi incertae sedis</taxon>
        <taxon>Mucoromycota</taxon>
        <taxon>Mucoromycotina</taxon>
        <taxon>Umbelopsidomycetes</taxon>
        <taxon>Umbelopsidales</taxon>
        <taxon>Umbelopsidaceae</taxon>
        <taxon>Umbelopsis</taxon>
    </lineage>
</organism>
<evidence type="ECO:0000256" key="4">
    <source>
        <dbReference type="SAM" id="MobiDB-lite"/>
    </source>
</evidence>
<evidence type="ECO:0000256" key="2">
    <source>
        <dbReference type="ARBA" id="ARBA00022737"/>
    </source>
</evidence>
<dbReference type="Proteomes" id="UP000654370">
    <property type="component" value="Unassembled WGS sequence"/>
</dbReference>
<dbReference type="PANTHER" id="PTHR14107:SF16">
    <property type="entry name" value="AT02583P"/>
    <property type="match status" value="1"/>
</dbReference>
<dbReference type="InterPro" id="IPR015943">
    <property type="entry name" value="WD40/YVTN_repeat-like_dom_sf"/>
</dbReference>
<feature type="region of interest" description="Disordered" evidence="4">
    <location>
        <begin position="671"/>
        <end position="690"/>
    </location>
</feature>
<sequence>MQLAFTASTPYTPPPRPSISPSLTPRLPPYPPSNPDFKETEFTNPEGVWKLRNEVYSETLQPHFATGTHATIVSIKYKDTSLGPNTNLTLTNSATSSVSDNMTSLTNSDKGDNATTVTAESEDDEAVADVTSALSPSMALSPSVAEEPKSSLTIPINRPHGSAHSLGYTNSPLSTSASTVGTSGFAFPMSMNSNAQRSLSINTGSLFHTASQNSMTSPIAPLSSSYTNVGSLPGNEFMTAKALLSVEGDTASPLSTSGNSFSALFNRSNKNNPRKPKNSITKTKSSFVSKIITNDQLAKVLSARTSEDAYLFYNVGTSFIWMDAASKPREPLSRIIFTKAYPTSHDVNQLTRGYDHLDVIIGFSTGDCIWFDPLGNKYFRLNKGGLLNSTGVTMIKWLPGSESMFMAAYQDGSILIMDKERDDQAFTPSQDEGWANQLFHVTKPHKGFKHNPVSHWQISEKAINAFAFSPDCLHVAVVGSDGLLRIIDYASERLMDTFETYYGKLTCVAWSPDGRYILTGGQDDLVTIWAFREQRIVARCQGHNSWVTGVAFDPWRCDEKVYRLASVGEDCKLIFWDFSVSALHRPRHVSDLPELDKNRRNSTSITSPKDNWRSSRVSTGFDAGVKNYMGNWPHSLAIKNGNNMEDQPSNAQSPGSGSGFAFNIKRRKSSAKQHPLFLSPDSNKGIESSPSTQHFRLPIVHPAPNKNQVPFLQPIAVRTIHSDPCVDIIYREDAIVTTDRRGRIRTWARPT</sequence>
<dbReference type="EMBL" id="JAEPQZ010000017">
    <property type="protein sequence ID" value="KAG2172250.1"/>
    <property type="molecule type" value="Genomic_DNA"/>
</dbReference>
<evidence type="ECO:0000256" key="1">
    <source>
        <dbReference type="ARBA" id="ARBA00022574"/>
    </source>
</evidence>
<feature type="repeat" description="WD" evidence="3">
    <location>
        <begin position="498"/>
        <end position="539"/>
    </location>
</feature>
<evidence type="ECO:0000313" key="5">
    <source>
        <dbReference type="EMBL" id="KAG2172250.1"/>
    </source>
</evidence>
<dbReference type="Gene3D" id="2.130.10.10">
    <property type="entry name" value="YVTN repeat-like/Quinoprotein amine dehydrogenase"/>
    <property type="match status" value="1"/>
</dbReference>
<evidence type="ECO:0000256" key="3">
    <source>
        <dbReference type="PROSITE-ProRule" id="PRU00221"/>
    </source>
</evidence>
<dbReference type="SMART" id="SM00320">
    <property type="entry name" value="WD40"/>
    <property type="match status" value="5"/>
</dbReference>